<protein>
    <submittedName>
        <fullName evidence="1">Uncharacterized protein</fullName>
    </submittedName>
</protein>
<dbReference type="GeneID" id="93263371"/>
<reference evidence="1 2" key="1">
    <citation type="submission" date="2018-06" db="EMBL/GenBank/DDBJ databases">
        <authorList>
            <consortium name="Pathogen Informatics"/>
            <person name="Doyle S."/>
        </authorList>
    </citation>
    <scope>NUCLEOTIDE SEQUENCE [LARGE SCALE GENOMIC DNA]</scope>
    <source>
        <strain evidence="1 2">NCTC10529</strain>
    </source>
</reference>
<dbReference type="Proteomes" id="UP000248598">
    <property type="component" value="Chromosome 1"/>
</dbReference>
<organism evidence="1 2">
    <name type="scientific">Kingella kingae</name>
    <dbReference type="NCBI Taxonomy" id="504"/>
    <lineage>
        <taxon>Bacteria</taxon>
        <taxon>Pseudomonadati</taxon>
        <taxon>Pseudomonadota</taxon>
        <taxon>Betaproteobacteria</taxon>
        <taxon>Neisseriales</taxon>
        <taxon>Neisseriaceae</taxon>
        <taxon>Kingella</taxon>
    </lineage>
</organism>
<dbReference type="EMBL" id="LS483426">
    <property type="protein sequence ID" value="SQH24087.1"/>
    <property type="molecule type" value="Genomic_DNA"/>
</dbReference>
<evidence type="ECO:0000313" key="1">
    <source>
        <dbReference type="EMBL" id="SQH24087.1"/>
    </source>
</evidence>
<name>A0AAX2J1N4_KINKI</name>
<dbReference type="RefSeq" id="WP_019390092.1">
    <property type="nucleotide sequence ID" value="NZ_CP050136.1"/>
</dbReference>
<accession>A0AAX2J1N4</accession>
<gene>
    <name evidence="1" type="ORF">NCTC10529_00237</name>
</gene>
<evidence type="ECO:0000313" key="2">
    <source>
        <dbReference type="Proteomes" id="UP000248598"/>
    </source>
</evidence>
<dbReference type="AlphaFoldDB" id="A0AAX2J1N4"/>
<sequence length="52" mass="5815">MKPRFSLLLTGLTQRLLLATIVLIALWSVYAWAVASPNDLFQPETPTQTEAQ</sequence>
<proteinExistence type="predicted"/>